<evidence type="ECO:0000256" key="6">
    <source>
        <dbReference type="ARBA" id="ARBA00023274"/>
    </source>
</evidence>
<dbReference type="GO" id="GO:0030515">
    <property type="term" value="F:snoRNA binding"/>
    <property type="evidence" value="ECO:0007669"/>
    <property type="project" value="TreeGrafter"/>
</dbReference>
<keyword evidence="3 8" id="KW-0690">Ribosome biogenesis</keyword>
<dbReference type="SUPFAM" id="SSF48371">
    <property type="entry name" value="ARM repeat"/>
    <property type="match status" value="2"/>
</dbReference>
<comment type="subcellular location">
    <subcellularLocation>
        <location evidence="1 8">Nucleus</location>
        <location evidence="1 8">Nucleolus</location>
    </subcellularLocation>
</comment>
<dbReference type="PROSITE" id="PS50077">
    <property type="entry name" value="HEAT_REPEAT"/>
    <property type="match status" value="1"/>
</dbReference>
<feature type="domain" description="BP28 C-terminal" evidence="10">
    <location>
        <begin position="1845"/>
        <end position="1996"/>
    </location>
</feature>
<dbReference type="SMART" id="SM01036">
    <property type="entry name" value="BP28CT"/>
    <property type="match status" value="1"/>
</dbReference>
<keyword evidence="6 8" id="KW-0687">Ribonucleoprotein</keyword>
<evidence type="ECO:0000256" key="8">
    <source>
        <dbReference type="RuleBase" id="RU367065"/>
    </source>
</evidence>
<dbReference type="Proteomes" id="UP000095300">
    <property type="component" value="Unassembled WGS sequence"/>
</dbReference>
<feature type="region of interest" description="Disordered" evidence="9">
    <location>
        <begin position="1147"/>
        <end position="1167"/>
    </location>
</feature>
<evidence type="ECO:0000256" key="9">
    <source>
        <dbReference type="SAM" id="MobiDB-lite"/>
    </source>
</evidence>
<dbReference type="InterPro" id="IPR022125">
    <property type="entry name" value="U3snoRNP10_N"/>
</dbReference>
<evidence type="ECO:0000256" key="5">
    <source>
        <dbReference type="ARBA" id="ARBA00023242"/>
    </source>
</evidence>
<evidence type="ECO:0000256" key="4">
    <source>
        <dbReference type="ARBA" id="ARBA00022552"/>
    </source>
</evidence>
<evidence type="ECO:0000256" key="3">
    <source>
        <dbReference type="ARBA" id="ARBA00022517"/>
    </source>
</evidence>
<dbReference type="KEGG" id="scac:106088608"/>
<sequence length="2127" mass="242591">MSTSLFEQLQRLKAPQTGVVADSKKRASILFDPKEAATKDRRTIYDLGIHGLQELIVLNPTFQQFEQTLFDENTLQMERAVELQEVNELLNRNIKKFLQHLSPYFLLRPAHMCLEWLVRRFQVHEYNRSELMALVLPYHETNAFVKVIQTFRLKESDKDWYWLKPLQKPGKPLAKSTILNKAATDKGFLSFVCKITIEAIKELGPQAHLLQTQMNFYGSVVVGALEAAASAIQEWHISTVLPSLIKGLTSETIDFVSSSYIIAARLLVARTQVTPKLCNALLTKVAAVKFERLQRTAVLLLIWIFDSQKSSQPKFNENTLLRLVQEKWLINILATLAKENVDIQALCLALIKDSVYAIHEEHAQTAVFQKFLDTLIGEVVFPQSTAQSIISTFLDCYTPTAAASPSNNSSTLKDGDVIELDSEEDEAMPNVNFQSWYSDYLHKLERQYPTAFDLTIKESLSSKNLENSVNRSKALKMALGYRLQSFGNGASDIYESLYHHAAHIRLMAIRSLIGNLKDYQKRPRNYQLLKECLADRIVDDNAEIVEEILKLPTTDILAIMGAQKFVEALMAMLYKLQIDPGQWAKLSTKVVQHITSQMVIEEYDNNLILIAIMPLIFPVNSEATCTKAIEEIVKSPLAGRIQFLKKLQVKAGDKFNVADFKRQFLNVVSSSRETPNVLALFESVQSQGEDYFRQTIQLYHFLMLVTACLKHNYKARESLQIFEQISGYCRKFKLKHLENEQWKFINQLRYIPLELFSDFLLSLTKQTDLNALAQVSWEDANVQEELQYFIKVLEFVAEQCFSSDKKAEEQLEWSKILRELFDNVFSADATLKANFLVNFYVYEERAEFLDYPVMRLRAFKLMQALLKNTQNTKGLRLEAEHILKISIALLSSSQVLRLEALQTLNTLMQANIDLNETLKVFVKSLLERWEEVSMDNEQFPLIVYALLKFGDSKQTQQMGSKMLKDILKLLQGNESLEQAAFAKQLLRMIVHINDDEEMVSKLIPIALQALQKYSLENSLKILAEPYATIFRLICERLNVQSIENVLMDNPKAWQLMELVFHSNMVYLSEGGSLKPVPCVFLECLDERVYEKMPSKFKQQFLLLIIGTLAEAENDSIFLAANKLLKKCQMDCRPLVEVLQNMYKSCVEQGNKSPAPQRRQGKKRETMQSPVVQVQGVEWKQGIVLMELLENKKKLENTSLLIPPLFDLLNCCLAVEEQSLVEYTKQLVLSALLHCCQKATEDGCNLQTSLPKTTFRMDQIVQCLRASQNPQTHHNALLLLSHCAALFPQQVLHNIVDIFTFMGSSVVRHDDAFSFHIINDIIVSIVPILVKDKSAVIPVLKVFSDIMLDVPEHRRLPLYTKLISTLGSEQYLWMFLCVVFEAHVIDDEKQRLLQKKNPKPPTAASHDQVAKRIEIVLELSNSFAPPIILDSCIQLMKYIAELPMAKQHKPQSGKSLTANADSSEACLFDVQARSAKQLRHYKYVIMQFLSTITSSHEFLKKIAALSDEELLEMKSFYQKFIIRILSYVPLVTAAIEKAEETSEQKFWKVILHHLHDVLDNSISLLSAEMFLVVVNGLMQHQLLSIRKKVIELLINKLQQKDAFFEAVNPKHFDNLLKPLSEIIGGILERSDAAAAAAGEHNELVFLQQTALIAIKLLSKSFAFKHIAEFKEMLTTLTLIAKQRANISKIVLATVVLTMIEISSNLKAHSIAHLPKFMPHLIEILQDQAELVRQQAPDNVCVAIVTGMQKLFEALPLFLGPYIVDIITALSSVGTRIKAQHNEKDQRSSSALLKINSIWSKIATEVPLRILVPSCDKAYGKLMTTKNYADIAVLMKLLHQAITHAQNKDLAIVLGELTCIFMQALEFRLQMKQSKMSLDVIVQTESSILEAFVAWILKLSESSFRPLYHKLYNWALQQNSQKETLLTYFLLTQKIGESLKSLFVLFASEFIEDAARLLNECNAQKFEVDAPEEYLTTELLKAILNTLHNIFLYDSKEFVNAQRFEYLMPAIVDQLENRLVLEDEGLQQALSQCIAQLAVDVSSDVLWKQLNYQVLLKTRTSQPEVRIFAFNCCVEIARKLGEDFTPLLPETVPFIAELFEDENPRVEKNTRKSVQELEVILGESLQKYL</sequence>
<dbReference type="Pfam" id="PF23243">
    <property type="entry name" value="HEAT_HEATR1"/>
    <property type="match status" value="1"/>
</dbReference>
<evidence type="ECO:0000256" key="7">
    <source>
        <dbReference type="PROSITE-ProRule" id="PRU00103"/>
    </source>
</evidence>
<dbReference type="InterPro" id="IPR021133">
    <property type="entry name" value="HEAT_type_2"/>
</dbReference>
<comment type="function">
    <text evidence="8">Involved in nucleolar processing of pre-18S ribosomal RNA.</text>
</comment>
<dbReference type="GO" id="GO:0045943">
    <property type="term" value="P:positive regulation of transcription by RNA polymerase I"/>
    <property type="evidence" value="ECO:0007669"/>
    <property type="project" value="TreeGrafter"/>
</dbReference>
<dbReference type="GO" id="GO:0034455">
    <property type="term" value="C:t-UTP complex"/>
    <property type="evidence" value="ECO:0007669"/>
    <property type="project" value="TreeGrafter"/>
</dbReference>
<keyword evidence="12" id="KW-1185">Reference proteome</keyword>
<dbReference type="EnsemblMetazoa" id="SCAU015314-RB">
    <property type="protein sequence ID" value="SCAU015314-PB"/>
    <property type="gene ID" value="SCAU015314"/>
</dbReference>
<dbReference type="InterPro" id="IPR012954">
    <property type="entry name" value="BP28_C_dom"/>
</dbReference>
<evidence type="ECO:0000256" key="1">
    <source>
        <dbReference type="ARBA" id="ARBA00004604"/>
    </source>
</evidence>
<organism evidence="11 12">
    <name type="scientific">Stomoxys calcitrans</name>
    <name type="common">Stable fly</name>
    <name type="synonym">Conops calcitrans</name>
    <dbReference type="NCBI Taxonomy" id="35570"/>
    <lineage>
        <taxon>Eukaryota</taxon>
        <taxon>Metazoa</taxon>
        <taxon>Ecdysozoa</taxon>
        <taxon>Arthropoda</taxon>
        <taxon>Hexapoda</taxon>
        <taxon>Insecta</taxon>
        <taxon>Pterygota</taxon>
        <taxon>Neoptera</taxon>
        <taxon>Endopterygota</taxon>
        <taxon>Diptera</taxon>
        <taxon>Brachycera</taxon>
        <taxon>Muscomorpha</taxon>
        <taxon>Muscoidea</taxon>
        <taxon>Muscidae</taxon>
        <taxon>Stomoxys</taxon>
    </lineage>
</organism>
<dbReference type="InterPro" id="IPR011989">
    <property type="entry name" value="ARM-like"/>
</dbReference>
<dbReference type="VEuPathDB" id="VectorBase:SCAU015314"/>
<dbReference type="Pfam" id="PF12397">
    <property type="entry name" value="U3snoRNP10"/>
    <property type="match status" value="1"/>
</dbReference>
<comment type="similarity">
    <text evidence="2 8">Belongs to the HEATR1/UTP10 family.</text>
</comment>
<dbReference type="PANTHER" id="PTHR13457:SF1">
    <property type="entry name" value="HEAT REPEAT-CONTAINING PROTEIN 1"/>
    <property type="match status" value="1"/>
</dbReference>
<reference evidence="11" key="2">
    <citation type="submission" date="2020-05" db="UniProtKB">
        <authorList>
            <consortium name="EnsemblMetazoa"/>
        </authorList>
    </citation>
    <scope>IDENTIFICATION</scope>
    <source>
        <strain evidence="11">USDA</strain>
    </source>
</reference>
<dbReference type="Pfam" id="PF08146">
    <property type="entry name" value="BP28CT"/>
    <property type="match status" value="1"/>
</dbReference>
<evidence type="ECO:0000259" key="10">
    <source>
        <dbReference type="SMART" id="SM01036"/>
    </source>
</evidence>
<gene>
    <name evidence="11" type="primary">106088608</name>
</gene>
<dbReference type="GO" id="GO:0032040">
    <property type="term" value="C:small-subunit processome"/>
    <property type="evidence" value="ECO:0007669"/>
    <property type="project" value="TreeGrafter"/>
</dbReference>
<protein>
    <recommendedName>
        <fullName evidence="8">HEAT repeat-containing protein 1</fullName>
    </recommendedName>
</protein>
<dbReference type="EnsemblMetazoa" id="SCAU015314-RA">
    <property type="protein sequence ID" value="SCAU015314-PA"/>
    <property type="gene ID" value="SCAU015314"/>
</dbReference>
<name>A0A1I8QA80_STOCA</name>
<dbReference type="Gene3D" id="1.25.10.10">
    <property type="entry name" value="Leucine-rich Repeat Variant"/>
    <property type="match status" value="2"/>
</dbReference>
<dbReference type="PANTHER" id="PTHR13457">
    <property type="entry name" value="BAP28"/>
    <property type="match status" value="1"/>
</dbReference>
<dbReference type="STRING" id="35570.A0A1I8QA80"/>
<proteinExistence type="inferred from homology"/>
<reference evidence="12" key="1">
    <citation type="submission" date="2015-05" db="EMBL/GenBank/DDBJ databases">
        <authorList>
            <person name="Wilson R.K."/>
            <person name="Warren W.C."/>
            <person name="Olafson P."/>
        </authorList>
    </citation>
    <scope>NUCLEOTIDE SEQUENCE [LARGE SCALE GENOMIC DNA]</scope>
    <source>
        <strain evidence="12">USDA</strain>
    </source>
</reference>
<feature type="repeat" description="HEAT" evidence="7">
    <location>
        <begin position="2089"/>
        <end position="2127"/>
    </location>
</feature>
<dbReference type="OrthoDB" id="31183at2759"/>
<evidence type="ECO:0000256" key="2">
    <source>
        <dbReference type="ARBA" id="ARBA00010559"/>
    </source>
</evidence>
<evidence type="ECO:0000313" key="11">
    <source>
        <dbReference type="EnsemblMetazoa" id="SCAU015314-PB"/>
    </source>
</evidence>
<dbReference type="GO" id="GO:0000462">
    <property type="term" value="P:maturation of SSU-rRNA from tricistronic rRNA transcript (SSU-rRNA, 5.8S rRNA, LSU-rRNA)"/>
    <property type="evidence" value="ECO:0007669"/>
    <property type="project" value="TreeGrafter"/>
</dbReference>
<dbReference type="InterPro" id="IPR016024">
    <property type="entry name" value="ARM-type_fold"/>
</dbReference>
<keyword evidence="5 8" id="KW-0539">Nucleus</keyword>
<keyword evidence="4 8" id="KW-0698">rRNA processing</keyword>
<dbReference type="GO" id="GO:0030686">
    <property type="term" value="C:90S preribosome"/>
    <property type="evidence" value="ECO:0007669"/>
    <property type="project" value="TreeGrafter"/>
</dbReference>
<dbReference type="InterPro" id="IPR040191">
    <property type="entry name" value="UTP10"/>
</dbReference>
<accession>A0A1I8QA80</accession>
<dbReference type="InterPro" id="IPR056473">
    <property type="entry name" value="HEAT_Utp10/HEAT1"/>
</dbReference>
<evidence type="ECO:0000313" key="12">
    <source>
        <dbReference type="Proteomes" id="UP000095300"/>
    </source>
</evidence>